<accession>A0ABS9Q7G2</accession>
<comment type="caution">
    <text evidence="4">The sequence shown here is derived from an EMBL/GenBank/DDBJ whole genome shotgun (WGS) entry which is preliminary data.</text>
</comment>
<dbReference type="EMBL" id="JAKRCV010000067">
    <property type="protein sequence ID" value="MCG7323292.1"/>
    <property type="molecule type" value="Genomic_DNA"/>
</dbReference>
<dbReference type="InterPro" id="IPR025184">
    <property type="entry name" value="AadA_C"/>
</dbReference>
<dbReference type="SUPFAM" id="SSF81301">
    <property type="entry name" value="Nucleotidyltransferase"/>
    <property type="match status" value="1"/>
</dbReference>
<dbReference type="InterPro" id="IPR043519">
    <property type="entry name" value="NT_sf"/>
</dbReference>
<sequence length="249" mass="26592">MTTSWQPLADRVLSALREQVGDDLLGVYVHGSAALGGFVPGHSDLDVLAVVSDVESAATDERDWTAVGAAVSTVGDERMPLELSVIHRSLAESPHGPWEFAVHVTVSGGAHRDSRVVLDRGDGDPDLLLHLAVARAAGIALHGPAPVELIGEVDPDEVLAQLVDELTWGVENADEAYAVLNACRALRFAETGELVSKLDGGEWLLQQRPEHEVVVRRALDAQRAGTRLEGTTMAGRALVQDVLDDLLWA</sequence>
<gene>
    <name evidence="4" type="ORF">MHL29_15525</name>
</gene>
<keyword evidence="5" id="KW-1185">Reference proteome</keyword>
<name>A0ABS9Q7G2_9MICO</name>
<evidence type="ECO:0000313" key="5">
    <source>
        <dbReference type="Proteomes" id="UP001521931"/>
    </source>
</evidence>
<keyword evidence="1" id="KW-0808">Transferase</keyword>
<protein>
    <submittedName>
        <fullName evidence="4">DUF4111 domain-containing protein</fullName>
    </submittedName>
</protein>
<evidence type="ECO:0000259" key="3">
    <source>
        <dbReference type="Pfam" id="PF13427"/>
    </source>
</evidence>
<evidence type="ECO:0000259" key="2">
    <source>
        <dbReference type="Pfam" id="PF01909"/>
    </source>
</evidence>
<dbReference type="InterPro" id="IPR002934">
    <property type="entry name" value="Polymerase_NTP_transf_dom"/>
</dbReference>
<evidence type="ECO:0000313" key="4">
    <source>
        <dbReference type="EMBL" id="MCG7323292.1"/>
    </source>
</evidence>
<feature type="domain" description="Polymerase nucleotidyl transferase" evidence="2">
    <location>
        <begin position="11"/>
        <end position="56"/>
    </location>
</feature>
<proteinExistence type="predicted"/>
<organism evidence="4 5">
    <name type="scientific">Arsenicicoccus bolidensis</name>
    <dbReference type="NCBI Taxonomy" id="229480"/>
    <lineage>
        <taxon>Bacteria</taxon>
        <taxon>Bacillati</taxon>
        <taxon>Actinomycetota</taxon>
        <taxon>Actinomycetes</taxon>
        <taxon>Micrococcales</taxon>
        <taxon>Intrasporangiaceae</taxon>
        <taxon>Arsenicicoccus</taxon>
    </lineage>
</organism>
<evidence type="ECO:0000256" key="1">
    <source>
        <dbReference type="ARBA" id="ARBA00022679"/>
    </source>
</evidence>
<dbReference type="Gene3D" id="3.30.460.10">
    <property type="entry name" value="Beta Polymerase, domain 2"/>
    <property type="match status" value="1"/>
</dbReference>
<dbReference type="Pfam" id="PF01909">
    <property type="entry name" value="NTP_transf_2"/>
    <property type="match status" value="1"/>
</dbReference>
<feature type="domain" description="Adenylyltransferase AadA C-terminal" evidence="3">
    <location>
        <begin position="160"/>
        <end position="225"/>
    </location>
</feature>
<reference evidence="4 5" key="1">
    <citation type="submission" date="2022-02" db="EMBL/GenBank/DDBJ databases">
        <title>Uncovering new skin microbiome diversity through culturing and metagenomics.</title>
        <authorList>
            <person name="Conlan S."/>
            <person name="Deming C."/>
            <person name="Nisc Comparative Sequencing Program N."/>
            <person name="Segre J.A."/>
        </authorList>
    </citation>
    <scope>NUCLEOTIDE SEQUENCE [LARGE SCALE GENOMIC DNA]</scope>
    <source>
        <strain evidence="4 5">ACRQZ</strain>
    </source>
</reference>
<dbReference type="RefSeq" id="WP_239265968.1">
    <property type="nucleotide sequence ID" value="NZ_JAKRCV010000067.1"/>
</dbReference>
<dbReference type="Pfam" id="PF13427">
    <property type="entry name" value="AadA_C"/>
    <property type="match status" value="1"/>
</dbReference>
<dbReference type="Proteomes" id="UP001521931">
    <property type="component" value="Unassembled WGS sequence"/>
</dbReference>